<evidence type="ECO:0000256" key="1">
    <source>
        <dbReference type="SAM" id="MobiDB-lite"/>
    </source>
</evidence>
<dbReference type="AlphaFoldDB" id="A0A5P2BGG1"/>
<organism evidence="2 3">
    <name type="scientific">Streptomyces venezuelae</name>
    <dbReference type="NCBI Taxonomy" id="54571"/>
    <lineage>
        <taxon>Bacteria</taxon>
        <taxon>Bacillati</taxon>
        <taxon>Actinomycetota</taxon>
        <taxon>Actinomycetes</taxon>
        <taxon>Kitasatosporales</taxon>
        <taxon>Streptomycetaceae</taxon>
        <taxon>Streptomyces</taxon>
    </lineage>
</organism>
<protein>
    <submittedName>
        <fullName evidence="2">Uncharacterized protein</fullName>
    </submittedName>
</protein>
<keyword evidence="3" id="KW-1185">Reference proteome</keyword>
<feature type="region of interest" description="Disordered" evidence="1">
    <location>
        <begin position="40"/>
        <end position="72"/>
    </location>
</feature>
<reference evidence="2 3" key="1">
    <citation type="submission" date="2018-05" db="EMBL/GenBank/DDBJ databases">
        <title>Streptomyces venezuelae.</title>
        <authorList>
            <person name="Kim W."/>
            <person name="Lee N."/>
            <person name="Cho B.-K."/>
        </authorList>
    </citation>
    <scope>NUCLEOTIDE SEQUENCE [LARGE SCALE GENOMIC DNA]</scope>
    <source>
        <strain evidence="2 3">ATCC 14583</strain>
    </source>
</reference>
<evidence type="ECO:0000313" key="2">
    <source>
        <dbReference type="EMBL" id="QES29595.1"/>
    </source>
</evidence>
<dbReference type="Proteomes" id="UP000323046">
    <property type="component" value="Chromosome"/>
</dbReference>
<evidence type="ECO:0000313" key="3">
    <source>
        <dbReference type="Proteomes" id="UP000323046"/>
    </source>
</evidence>
<dbReference type="OrthoDB" id="9810886at2"/>
<accession>A0A5P2BGG1</accession>
<proteinExistence type="predicted"/>
<dbReference type="EMBL" id="CP029193">
    <property type="protein sequence ID" value="QES29595.1"/>
    <property type="molecule type" value="Genomic_DNA"/>
</dbReference>
<sequence>MLTRWVVMPTCLPHVLRRCHTRASGRFRADGKFPVCQRTGPGGEFRVRPGRQVSRPPRAAGAQGRTANVRAR</sequence>
<name>A0A5P2BGG1_STRVZ</name>
<gene>
    <name evidence="2" type="ORF">DEJ47_26960</name>
</gene>